<dbReference type="InterPro" id="IPR026055">
    <property type="entry name" value="FAR"/>
</dbReference>
<feature type="domain" description="Thioester reductase (TE)" evidence="1">
    <location>
        <begin position="7"/>
        <end position="241"/>
    </location>
</feature>
<reference evidence="2 3" key="1">
    <citation type="submission" date="2018-06" db="EMBL/GenBank/DDBJ databases">
        <authorList>
            <consortium name="Pathogen Informatics"/>
            <person name="Doyle S."/>
        </authorList>
    </citation>
    <scope>NUCLEOTIDE SEQUENCE [LARGE SCALE GENOMIC DNA]</scope>
    <source>
        <strain evidence="2 3">NCTC13163</strain>
    </source>
</reference>
<dbReference type="STRING" id="1397694.GCA_000702585_00225"/>
<name>A0A377FXY0_9BACL</name>
<evidence type="ECO:0000313" key="3">
    <source>
        <dbReference type="Proteomes" id="UP000254060"/>
    </source>
</evidence>
<accession>A0A377FXY0</accession>
<dbReference type="EMBL" id="UGGP01000001">
    <property type="protein sequence ID" value="STO09366.1"/>
    <property type="molecule type" value="Genomic_DNA"/>
</dbReference>
<protein>
    <submittedName>
        <fullName evidence="2">Linear gramicidin synthase subunit D</fullName>
    </submittedName>
</protein>
<sequence>MNHYVFTGFPGFLAGKLITHLASLPNQIGTIYALHLPTQHDEASALKQELLATTSLQDEQLVLVEADITLPEVILDPIMRSVIERSVNYVFHLAAAYDLSIPYEVGYRINLLGTKHMTAFAKRAPHLKRYVYFSTAYVSGRRQGTVYENELWHRVAFKNHYEATKYEAEAIVSREFGSMPVTVIRPGIVIGHSLTGETKKFDGVYFVLKLMDQLRQAAPLPYIGRQNIEVNLVPYDYVVEATAYLAHAPAGLGRTFHLTDPFPHGAREVYRMIHEEMFRRPPRGTIPHVAAEAGFSAMKLSERYGVPRELLDYFKHQVHFDTTQTMRALNGTGIICPDLKDYLPQVVAYYDTHKKP</sequence>
<dbReference type="AlphaFoldDB" id="A0A377FXY0"/>
<dbReference type="Gene3D" id="3.40.50.720">
    <property type="entry name" value="NAD(P)-binding Rossmann-like Domain"/>
    <property type="match status" value="1"/>
</dbReference>
<organism evidence="2 3">
    <name type="scientific">Exiguobacterium aurantiacum</name>
    <dbReference type="NCBI Taxonomy" id="33987"/>
    <lineage>
        <taxon>Bacteria</taxon>
        <taxon>Bacillati</taxon>
        <taxon>Bacillota</taxon>
        <taxon>Bacilli</taxon>
        <taxon>Bacillales</taxon>
        <taxon>Bacillales Family XII. Incertae Sedis</taxon>
        <taxon>Exiguobacterium</taxon>
    </lineage>
</organism>
<dbReference type="Proteomes" id="UP000254060">
    <property type="component" value="Unassembled WGS sequence"/>
</dbReference>
<dbReference type="CDD" id="cd05263">
    <property type="entry name" value="MupV_like_SDR_e"/>
    <property type="match status" value="1"/>
</dbReference>
<dbReference type="OrthoDB" id="9807212at2"/>
<dbReference type="Pfam" id="PF07993">
    <property type="entry name" value="NAD_binding_4"/>
    <property type="match status" value="1"/>
</dbReference>
<dbReference type="GO" id="GO:0080019">
    <property type="term" value="F:alcohol-forming very long-chain fatty acyl-CoA reductase activity"/>
    <property type="evidence" value="ECO:0007669"/>
    <property type="project" value="InterPro"/>
</dbReference>
<proteinExistence type="predicted"/>
<dbReference type="GO" id="GO:0035336">
    <property type="term" value="P:long-chain fatty-acyl-CoA metabolic process"/>
    <property type="evidence" value="ECO:0007669"/>
    <property type="project" value="TreeGrafter"/>
</dbReference>
<gene>
    <name evidence="2" type="primary">lgrD_2</name>
    <name evidence="2" type="ORF">NCTC13163_02801</name>
</gene>
<dbReference type="InterPro" id="IPR036291">
    <property type="entry name" value="NAD(P)-bd_dom_sf"/>
</dbReference>
<dbReference type="InterPro" id="IPR013120">
    <property type="entry name" value="FAR_NAD-bd"/>
</dbReference>
<evidence type="ECO:0000313" key="2">
    <source>
        <dbReference type="EMBL" id="STO09366.1"/>
    </source>
</evidence>
<dbReference type="PANTHER" id="PTHR11011:SF45">
    <property type="entry name" value="FATTY ACYL-COA REDUCTASE CG8306-RELATED"/>
    <property type="match status" value="1"/>
</dbReference>
<dbReference type="SUPFAM" id="SSF51735">
    <property type="entry name" value="NAD(P)-binding Rossmann-fold domains"/>
    <property type="match status" value="1"/>
</dbReference>
<dbReference type="PANTHER" id="PTHR11011">
    <property type="entry name" value="MALE STERILITY PROTEIN 2-RELATED"/>
    <property type="match status" value="1"/>
</dbReference>
<dbReference type="RefSeq" id="WP_029333796.1">
    <property type="nucleotide sequence ID" value="NZ_UGGP01000001.1"/>
</dbReference>
<evidence type="ECO:0000259" key="1">
    <source>
        <dbReference type="Pfam" id="PF07993"/>
    </source>
</evidence>